<keyword evidence="1" id="KW-0732">Signal</keyword>
<dbReference type="EMBL" id="JACHXL010000001">
    <property type="protein sequence ID" value="MBB3105577.1"/>
    <property type="molecule type" value="Genomic_DNA"/>
</dbReference>
<dbReference type="RefSeq" id="WP_183617710.1">
    <property type="nucleotide sequence ID" value="NZ_CAJHAH010000004.1"/>
</dbReference>
<reference evidence="2 3" key="1">
    <citation type="submission" date="2020-08" db="EMBL/GenBank/DDBJ databases">
        <title>Genomic Encyclopedia of Type Strains, Phase III (KMG-III): the genomes of soil and plant-associated and newly described type strains.</title>
        <authorList>
            <person name="Whitman W."/>
        </authorList>
    </citation>
    <scope>NUCLEOTIDE SEQUENCE [LARGE SCALE GENOMIC DNA]</scope>
    <source>
        <strain evidence="2 3">CECT 5885</strain>
    </source>
</reference>
<gene>
    <name evidence="2" type="ORF">FHS24_000068</name>
</gene>
<dbReference type="AlphaFoldDB" id="A0A839T7W8"/>
<organism evidence="2 3">
    <name type="scientific">Psychrobacter luti</name>
    <dbReference type="NCBI Taxonomy" id="198481"/>
    <lineage>
        <taxon>Bacteria</taxon>
        <taxon>Pseudomonadati</taxon>
        <taxon>Pseudomonadota</taxon>
        <taxon>Gammaproteobacteria</taxon>
        <taxon>Moraxellales</taxon>
        <taxon>Moraxellaceae</taxon>
        <taxon>Psychrobacter</taxon>
    </lineage>
</organism>
<evidence type="ECO:0000256" key="1">
    <source>
        <dbReference type="SAM" id="SignalP"/>
    </source>
</evidence>
<feature type="signal peptide" evidence="1">
    <location>
        <begin position="1"/>
        <end position="26"/>
    </location>
</feature>
<name>A0A839T7W8_9GAMM</name>
<protein>
    <recommendedName>
        <fullName evidence="4">DUF11 domain-containing protein</fullName>
    </recommendedName>
</protein>
<accession>A0A839T7W8</accession>
<feature type="chain" id="PRO_5032339980" description="DUF11 domain-containing protein" evidence="1">
    <location>
        <begin position="27"/>
        <end position="154"/>
    </location>
</feature>
<dbReference type="Proteomes" id="UP000588111">
    <property type="component" value="Unassembled WGS sequence"/>
</dbReference>
<keyword evidence="3" id="KW-1185">Reference proteome</keyword>
<evidence type="ECO:0008006" key="4">
    <source>
        <dbReference type="Google" id="ProtNLM"/>
    </source>
</evidence>
<comment type="caution">
    <text evidence="2">The sequence shown here is derived from an EMBL/GenBank/DDBJ whole genome shotgun (WGS) entry which is preliminary data.</text>
</comment>
<proteinExistence type="predicted"/>
<sequence>MKYLSFLQTTLSAILFSVFSYNTAYANNGLKMQLITNKVVDNAQGQINYIPVRTATAGTIIQYKVTYTNTLAKDINDLTITLPIPTSMTFTGEAHPISAQASTDGKNYADIPLMRLVDAKVIKIPFTEYRYLQWNIKILPAKKSADVSFNTIVK</sequence>
<evidence type="ECO:0000313" key="2">
    <source>
        <dbReference type="EMBL" id="MBB3105577.1"/>
    </source>
</evidence>
<evidence type="ECO:0000313" key="3">
    <source>
        <dbReference type="Proteomes" id="UP000588111"/>
    </source>
</evidence>